<proteinExistence type="predicted"/>
<protein>
    <recommendedName>
        <fullName evidence="3">Cyclin N-terminal domain-containing protein</fullName>
    </recommendedName>
</protein>
<sequence length="188" mass="22145">MDTFLQLDEGVYDDDLVGEPICLETQIQRHIVETNQVEVVYNNDQYNRLARIQKEEEEQDELSTLKTNEHERQYYLQRVLVIEKKMQEADKTLQQRIDRMKRILELKDPMEQLTEYLTLKQVNRRDENVDIVEDLLQCANRMMSVEDNELAALGAYFFLCDRQRPMAQGRTAMLPVVAAMLKVSKSSI</sequence>
<evidence type="ECO:0008006" key="3">
    <source>
        <dbReference type="Google" id="ProtNLM"/>
    </source>
</evidence>
<accession>A0ABN8D2F2</accession>
<dbReference type="Proteomes" id="UP001158986">
    <property type="component" value="Unassembled WGS sequence"/>
</dbReference>
<gene>
    <name evidence="1" type="ORF">PBS001_LOCUS6066</name>
</gene>
<evidence type="ECO:0000313" key="2">
    <source>
        <dbReference type="Proteomes" id="UP001158986"/>
    </source>
</evidence>
<keyword evidence="2" id="KW-1185">Reference proteome</keyword>
<evidence type="ECO:0000313" key="1">
    <source>
        <dbReference type="EMBL" id="CAH0519540.1"/>
    </source>
</evidence>
<organism evidence="1 2">
    <name type="scientific">Peronospora belbahrii</name>
    <dbReference type="NCBI Taxonomy" id="622444"/>
    <lineage>
        <taxon>Eukaryota</taxon>
        <taxon>Sar</taxon>
        <taxon>Stramenopiles</taxon>
        <taxon>Oomycota</taxon>
        <taxon>Peronosporomycetes</taxon>
        <taxon>Peronosporales</taxon>
        <taxon>Peronosporaceae</taxon>
        <taxon>Peronospora</taxon>
    </lineage>
</organism>
<reference evidence="1 2" key="1">
    <citation type="submission" date="2021-11" db="EMBL/GenBank/DDBJ databases">
        <authorList>
            <person name="Islam A."/>
            <person name="Islam S."/>
            <person name="Flora M.S."/>
            <person name="Rahman M."/>
            <person name="Ziaur R.M."/>
            <person name="Epstein J.H."/>
            <person name="Hassan M."/>
            <person name="Klassen M."/>
            <person name="Woodard K."/>
            <person name="Webb A."/>
            <person name="Webby R.J."/>
            <person name="El Zowalaty M.E."/>
        </authorList>
    </citation>
    <scope>NUCLEOTIDE SEQUENCE [LARGE SCALE GENOMIC DNA]</scope>
    <source>
        <strain evidence="1">Pbs1</strain>
    </source>
</reference>
<name>A0ABN8D2F2_9STRA</name>
<comment type="caution">
    <text evidence="1">The sequence shown here is derived from an EMBL/GenBank/DDBJ whole genome shotgun (WGS) entry which is preliminary data.</text>
</comment>
<dbReference type="EMBL" id="CAKLCB010000301">
    <property type="protein sequence ID" value="CAH0519540.1"/>
    <property type="molecule type" value="Genomic_DNA"/>
</dbReference>